<dbReference type="NCBIfam" id="TIGR00530">
    <property type="entry name" value="AGP_acyltrn"/>
    <property type="match status" value="1"/>
</dbReference>
<comment type="domain">
    <text evidence="11">The HXXXXD motif is essential for acyltransferase activity and may constitute the binding site for the phosphate moiety of the glycerol-3-phosphate.</text>
</comment>
<dbReference type="GO" id="GO:0006654">
    <property type="term" value="P:phosphatidic acid biosynthetic process"/>
    <property type="evidence" value="ECO:0007669"/>
    <property type="project" value="TreeGrafter"/>
</dbReference>
<name>A0AAJ1IE90_9SPIO</name>
<evidence type="ECO:0000259" key="13">
    <source>
        <dbReference type="SMART" id="SM00563"/>
    </source>
</evidence>
<gene>
    <name evidence="14" type="ORF">PQJ61_03310</name>
</gene>
<proteinExistence type="inferred from homology"/>
<keyword evidence="7 11" id="KW-0444">Lipid biosynthesis</keyword>
<reference evidence="14 15" key="1">
    <citation type="submission" date="2022-12" db="EMBL/GenBank/DDBJ databases">
        <title>Metagenome assembled genome from gulf of manar.</title>
        <authorList>
            <person name="Kohli P."/>
            <person name="Pk S."/>
            <person name="Venkata Ramana C."/>
            <person name="Sasikala C."/>
        </authorList>
    </citation>
    <scope>NUCLEOTIDE SEQUENCE [LARGE SCALE GENOMIC DNA]</scope>
    <source>
        <strain evidence="14">JB008</strain>
    </source>
</reference>
<keyword evidence="11" id="KW-1208">Phospholipid metabolism</keyword>
<evidence type="ECO:0000256" key="10">
    <source>
        <dbReference type="ARBA" id="ARBA00023315"/>
    </source>
</evidence>
<keyword evidence="12" id="KW-0472">Membrane</keyword>
<comment type="pathway">
    <text evidence="2">Phospholipid metabolism; CDP-diacylglycerol biosynthesis; CDP-diacylglycerol from sn-glycerol 3-phosphate: step 2/3.</text>
</comment>
<dbReference type="EC" id="2.3.1.51" evidence="5 11"/>
<organism evidence="14 15">
    <name type="scientific">Candidatus Thalassospirochaeta sargassi</name>
    <dbReference type="NCBI Taxonomy" id="3119039"/>
    <lineage>
        <taxon>Bacteria</taxon>
        <taxon>Pseudomonadati</taxon>
        <taxon>Spirochaetota</taxon>
        <taxon>Spirochaetia</taxon>
        <taxon>Spirochaetales</taxon>
        <taxon>Spirochaetaceae</taxon>
        <taxon>Candidatus Thalassospirochaeta</taxon>
    </lineage>
</organism>
<dbReference type="EMBL" id="JAQQAL010000009">
    <property type="protein sequence ID" value="MDC7225776.1"/>
    <property type="molecule type" value="Genomic_DNA"/>
</dbReference>
<dbReference type="InterPro" id="IPR004552">
    <property type="entry name" value="AGP_acyltrans"/>
</dbReference>
<dbReference type="PANTHER" id="PTHR10434">
    <property type="entry name" value="1-ACYL-SN-GLYCEROL-3-PHOSPHATE ACYLTRANSFERASE"/>
    <property type="match status" value="1"/>
</dbReference>
<dbReference type="GO" id="GO:0016020">
    <property type="term" value="C:membrane"/>
    <property type="evidence" value="ECO:0007669"/>
    <property type="project" value="InterPro"/>
</dbReference>
<evidence type="ECO:0000256" key="1">
    <source>
        <dbReference type="ARBA" id="ARBA00001141"/>
    </source>
</evidence>
<evidence type="ECO:0000256" key="5">
    <source>
        <dbReference type="ARBA" id="ARBA00013211"/>
    </source>
</evidence>
<dbReference type="CDD" id="cd07989">
    <property type="entry name" value="LPLAT_AGPAT-like"/>
    <property type="match status" value="1"/>
</dbReference>
<dbReference type="InterPro" id="IPR002123">
    <property type="entry name" value="Plipid/glycerol_acylTrfase"/>
</dbReference>
<evidence type="ECO:0000256" key="8">
    <source>
        <dbReference type="ARBA" id="ARBA00022679"/>
    </source>
</evidence>
<dbReference type="PANTHER" id="PTHR10434:SF64">
    <property type="entry name" value="1-ACYL-SN-GLYCEROL-3-PHOSPHATE ACYLTRANSFERASE-RELATED"/>
    <property type="match status" value="1"/>
</dbReference>
<evidence type="ECO:0000256" key="2">
    <source>
        <dbReference type="ARBA" id="ARBA00004728"/>
    </source>
</evidence>
<comment type="similarity">
    <text evidence="4 11">Belongs to the 1-acyl-sn-glycerol-3-phosphate acyltransferase family.</text>
</comment>
<dbReference type="GO" id="GO:0003841">
    <property type="term" value="F:1-acylglycerol-3-phosphate O-acyltransferase activity"/>
    <property type="evidence" value="ECO:0007669"/>
    <property type="project" value="UniProtKB-UniRule"/>
</dbReference>
<dbReference type="Proteomes" id="UP001221217">
    <property type="component" value="Unassembled WGS sequence"/>
</dbReference>
<evidence type="ECO:0000256" key="7">
    <source>
        <dbReference type="ARBA" id="ARBA00022516"/>
    </source>
</evidence>
<evidence type="ECO:0000313" key="14">
    <source>
        <dbReference type="EMBL" id="MDC7225776.1"/>
    </source>
</evidence>
<evidence type="ECO:0000256" key="11">
    <source>
        <dbReference type="RuleBase" id="RU361267"/>
    </source>
</evidence>
<feature type="transmembrane region" description="Helical" evidence="12">
    <location>
        <begin position="12"/>
        <end position="31"/>
    </location>
</feature>
<dbReference type="AlphaFoldDB" id="A0AAJ1IE90"/>
<comment type="catalytic activity">
    <reaction evidence="1 11">
        <text>a 1-acyl-sn-glycero-3-phosphate + an acyl-CoA = a 1,2-diacyl-sn-glycero-3-phosphate + CoA</text>
        <dbReference type="Rhea" id="RHEA:19709"/>
        <dbReference type="ChEBI" id="CHEBI:57287"/>
        <dbReference type="ChEBI" id="CHEBI:57970"/>
        <dbReference type="ChEBI" id="CHEBI:58342"/>
        <dbReference type="ChEBI" id="CHEBI:58608"/>
        <dbReference type="EC" id="2.3.1.51"/>
    </reaction>
</comment>
<comment type="caution">
    <text evidence="14">The sequence shown here is derived from an EMBL/GenBank/DDBJ whole genome shotgun (WGS) entry which is preliminary data.</text>
</comment>
<keyword evidence="12" id="KW-0812">Transmembrane</keyword>
<evidence type="ECO:0000313" key="15">
    <source>
        <dbReference type="Proteomes" id="UP001221217"/>
    </source>
</evidence>
<evidence type="ECO:0000256" key="6">
    <source>
        <dbReference type="ARBA" id="ARBA00016139"/>
    </source>
</evidence>
<keyword evidence="8 11" id="KW-0808">Transferase</keyword>
<feature type="domain" description="Phospholipid/glycerol acyltransferase" evidence="13">
    <location>
        <begin position="77"/>
        <end position="191"/>
    </location>
</feature>
<dbReference type="SMART" id="SM00563">
    <property type="entry name" value="PlsC"/>
    <property type="match status" value="1"/>
</dbReference>
<accession>A0AAJ1IE90</accession>
<comment type="pathway">
    <text evidence="3">Lipid metabolism.</text>
</comment>
<sequence>MKDFFNTITAALGFLFYMVFSAIMLIPLQILKLPGFEKQLKSISFFMTSKWGHFVFWANHSKMIVKGRENLPDHERIIYIANHQAYADIPLMMAQMPTMIGFIAKKELGKVPVIGPWMKSIHCILVDRGNFRKAMREIEVGITEAGQGRPKVIFPEGTRSHSAKMNPFKPGSVLLAAKAGLTIVPVTINNTYKTWEEHNKIRSAELHLTIHPCIETEGMSEEEQKALTQRLWHIIADALPNKGE</sequence>
<keyword evidence="12" id="KW-1133">Transmembrane helix</keyword>
<keyword evidence="10 11" id="KW-0012">Acyltransferase</keyword>
<evidence type="ECO:0000256" key="3">
    <source>
        <dbReference type="ARBA" id="ARBA00005189"/>
    </source>
</evidence>
<keyword evidence="9 11" id="KW-0443">Lipid metabolism</keyword>
<evidence type="ECO:0000256" key="9">
    <source>
        <dbReference type="ARBA" id="ARBA00023098"/>
    </source>
</evidence>
<keyword evidence="11" id="KW-0594">Phospholipid biosynthesis</keyword>
<dbReference type="Pfam" id="PF01553">
    <property type="entry name" value="Acyltransferase"/>
    <property type="match status" value="1"/>
</dbReference>
<evidence type="ECO:0000256" key="12">
    <source>
        <dbReference type="SAM" id="Phobius"/>
    </source>
</evidence>
<evidence type="ECO:0000256" key="4">
    <source>
        <dbReference type="ARBA" id="ARBA00008655"/>
    </source>
</evidence>
<dbReference type="SUPFAM" id="SSF69593">
    <property type="entry name" value="Glycerol-3-phosphate (1)-acyltransferase"/>
    <property type="match status" value="1"/>
</dbReference>
<protein>
    <recommendedName>
        <fullName evidence="6 11">1-acyl-sn-glycerol-3-phosphate acyltransferase</fullName>
        <ecNumber evidence="5 11">2.3.1.51</ecNumber>
    </recommendedName>
</protein>